<dbReference type="CDD" id="cd06352">
    <property type="entry name" value="PBP1_NPR_GC-like"/>
    <property type="match status" value="1"/>
</dbReference>
<evidence type="ECO:0000256" key="4">
    <source>
        <dbReference type="ARBA" id="ARBA00023136"/>
    </source>
</evidence>
<accession>A0A9X6NKE7</accession>
<dbReference type="AlphaFoldDB" id="A0A9X6NKE7"/>
<dbReference type="PANTHER" id="PTHR44755">
    <property type="entry name" value="NATRIURETIC PEPTIDE RECEPTOR 3-RELATED"/>
    <property type="match status" value="1"/>
</dbReference>
<dbReference type="InterPro" id="IPR052612">
    <property type="entry name" value="ANP_Clearance_Receptor"/>
</dbReference>
<keyword evidence="4 5" id="KW-0472">Membrane</keyword>
<comment type="subcellular location">
    <subcellularLocation>
        <location evidence="1">Membrane</location>
    </subcellularLocation>
</comment>
<comment type="caution">
    <text evidence="7">The sequence shown here is derived from an EMBL/GenBank/DDBJ whole genome shotgun (WGS) entry which is preliminary data.</text>
</comment>
<dbReference type="SUPFAM" id="SSF53822">
    <property type="entry name" value="Periplasmic binding protein-like I"/>
    <property type="match status" value="1"/>
</dbReference>
<evidence type="ECO:0000313" key="8">
    <source>
        <dbReference type="Proteomes" id="UP000192578"/>
    </source>
</evidence>
<dbReference type="PANTHER" id="PTHR44755:SF8">
    <property type="entry name" value="RECEPTOR LIGAND BINDING REGION DOMAIN-CONTAINING PROTEIN"/>
    <property type="match status" value="1"/>
</dbReference>
<dbReference type="InterPro" id="IPR001828">
    <property type="entry name" value="ANF_lig-bd_rcpt"/>
</dbReference>
<sequence length="535" mass="60018">MKYGASCITYRLWNCVICLHLIISGIVGYDRRGVSIISVIIGDNPGYGYFAQSPAYDVALARALRTFPSTLSQVRRLSVYKPGNYSCPEAAALMPILAMEVDQLIRDNPQDFTVLITSGCSLEIIALGDFAREWDVPLMAVIAIDLSLTNTQRFPTVVTFPSSDQLSLVRATLALFQRYSWSTVSLLCEDVNPNRADNALFYITTCGGFTNALRKSSQIDNLNVLYFAAQTANNESFENVLQTAGNQSRVILLLVATTRRLRDVMITADRLNMTSGDYIFIAPRSPAIPSEGALQWRFNVTSDEQAFTAFHSLITVSNPIPRWNVITALMNEIRNQSQFVYNRTLTVADSINDVTVSAAEVMSSVTEVLSQFSSRQLEAMTGKDFRKYFLNRTFELDSRSVFIGPKGMRVCDVDLYRMNVTNGEMEIVWQYKSVSDTFRQTSQQNVIWRSQNGPPINRPVCGFRGDRCIGSLEKSGVTTTAAVLTVLVSFIFGAGIFWFSRQHMNESVWWLLEEMRLLSVITHSKLDTFQSVQRP</sequence>
<keyword evidence="3 5" id="KW-1133">Transmembrane helix</keyword>
<dbReference type="OrthoDB" id="302535at2759"/>
<evidence type="ECO:0000259" key="6">
    <source>
        <dbReference type="Pfam" id="PF01094"/>
    </source>
</evidence>
<name>A0A9X6NKE7_HYPEX</name>
<dbReference type="GO" id="GO:0007165">
    <property type="term" value="P:signal transduction"/>
    <property type="evidence" value="ECO:0007669"/>
    <property type="project" value="TreeGrafter"/>
</dbReference>
<evidence type="ECO:0000256" key="3">
    <source>
        <dbReference type="ARBA" id="ARBA00022989"/>
    </source>
</evidence>
<dbReference type="InterPro" id="IPR028082">
    <property type="entry name" value="Peripla_BP_I"/>
</dbReference>
<protein>
    <recommendedName>
        <fullName evidence="6">Receptor ligand binding region domain-containing protein</fullName>
    </recommendedName>
</protein>
<gene>
    <name evidence="7" type="ORF">BV898_16568</name>
</gene>
<dbReference type="Proteomes" id="UP000192578">
    <property type="component" value="Unassembled WGS sequence"/>
</dbReference>
<dbReference type="Gene3D" id="3.40.50.2300">
    <property type="match status" value="2"/>
</dbReference>
<keyword evidence="2 5" id="KW-0812">Transmembrane</keyword>
<feature type="transmembrane region" description="Helical" evidence="5">
    <location>
        <begin position="12"/>
        <end position="29"/>
    </location>
</feature>
<proteinExistence type="predicted"/>
<keyword evidence="8" id="KW-1185">Reference proteome</keyword>
<dbReference type="EMBL" id="MTYJ01000251">
    <property type="protein sequence ID" value="OWA52106.1"/>
    <property type="molecule type" value="Genomic_DNA"/>
</dbReference>
<evidence type="ECO:0000256" key="1">
    <source>
        <dbReference type="ARBA" id="ARBA00004370"/>
    </source>
</evidence>
<evidence type="ECO:0000313" key="7">
    <source>
        <dbReference type="EMBL" id="OWA52106.1"/>
    </source>
</evidence>
<feature type="transmembrane region" description="Helical" evidence="5">
    <location>
        <begin position="481"/>
        <end position="499"/>
    </location>
</feature>
<organism evidence="7 8">
    <name type="scientific">Hypsibius exemplaris</name>
    <name type="common">Freshwater tardigrade</name>
    <dbReference type="NCBI Taxonomy" id="2072580"/>
    <lineage>
        <taxon>Eukaryota</taxon>
        <taxon>Metazoa</taxon>
        <taxon>Ecdysozoa</taxon>
        <taxon>Tardigrada</taxon>
        <taxon>Eutardigrada</taxon>
        <taxon>Parachela</taxon>
        <taxon>Hypsibioidea</taxon>
        <taxon>Hypsibiidae</taxon>
        <taxon>Hypsibius</taxon>
    </lineage>
</organism>
<reference evidence="8" key="1">
    <citation type="submission" date="2017-01" db="EMBL/GenBank/DDBJ databases">
        <title>Comparative genomics of anhydrobiosis in the tardigrade Hypsibius dujardini.</title>
        <authorList>
            <person name="Yoshida Y."/>
            <person name="Koutsovoulos G."/>
            <person name="Laetsch D."/>
            <person name="Stevens L."/>
            <person name="Kumar S."/>
            <person name="Horikawa D."/>
            <person name="Ishino K."/>
            <person name="Komine S."/>
            <person name="Tomita M."/>
            <person name="Blaxter M."/>
            <person name="Arakawa K."/>
        </authorList>
    </citation>
    <scope>NUCLEOTIDE SEQUENCE [LARGE SCALE GENOMIC DNA]</scope>
    <source>
        <strain evidence="8">Z151</strain>
    </source>
</reference>
<dbReference type="Pfam" id="PF01094">
    <property type="entry name" value="ANF_receptor"/>
    <property type="match status" value="1"/>
</dbReference>
<evidence type="ECO:0000256" key="5">
    <source>
        <dbReference type="SAM" id="Phobius"/>
    </source>
</evidence>
<dbReference type="GO" id="GO:0017046">
    <property type="term" value="F:peptide hormone binding"/>
    <property type="evidence" value="ECO:0007669"/>
    <property type="project" value="TreeGrafter"/>
</dbReference>
<dbReference type="GO" id="GO:0016020">
    <property type="term" value="C:membrane"/>
    <property type="evidence" value="ECO:0007669"/>
    <property type="project" value="UniProtKB-SubCell"/>
</dbReference>
<feature type="domain" description="Receptor ligand binding region" evidence="6">
    <location>
        <begin position="103"/>
        <end position="419"/>
    </location>
</feature>
<dbReference type="GO" id="GO:0038023">
    <property type="term" value="F:signaling receptor activity"/>
    <property type="evidence" value="ECO:0007669"/>
    <property type="project" value="TreeGrafter"/>
</dbReference>
<evidence type="ECO:0000256" key="2">
    <source>
        <dbReference type="ARBA" id="ARBA00022692"/>
    </source>
</evidence>